<protein>
    <submittedName>
        <fullName evidence="1">Uncharacterized protein</fullName>
    </submittedName>
</protein>
<proteinExistence type="predicted"/>
<dbReference type="RefSeq" id="WP_108115151.1">
    <property type="nucleotide sequence ID" value="NZ_QBKT01000005.1"/>
</dbReference>
<accession>A0A2T6BY89</accession>
<dbReference type="EMBL" id="QBKT01000005">
    <property type="protein sequence ID" value="PTX61035.1"/>
    <property type="molecule type" value="Genomic_DNA"/>
</dbReference>
<dbReference type="Proteomes" id="UP000244090">
    <property type="component" value="Unassembled WGS sequence"/>
</dbReference>
<comment type="caution">
    <text evidence="1">The sequence shown here is derived from an EMBL/GenBank/DDBJ whole genome shotgun (WGS) entry which is preliminary data.</text>
</comment>
<evidence type="ECO:0000313" key="1">
    <source>
        <dbReference type="EMBL" id="PTX61035.1"/>
    </source>
</evidence>
<evidence type="ECO:0000313" key="2">
    <source>
        <dbReference type="Proteomes" id="UP000244090"/>
    </source>
</evidence>
<name>A0A2T6BY89_9FLAO</name>
<sequence length="71" mass="8430">MWYDIRATKMIQTYLDIYSQIRMQFDAEGKVNTVDLFQEGKWISSPTLAKRMRLQHIALPVRQKASITLKR</sequence>
<keyword evidence="2" id="KW-1185">Reference proteome</keyword>
<gene>
    <name evidence="1" type="ORF">C8N46_105191</name>
</gene>
<dbReference type="OrthoDB" id="1447629at2"/>
<reference evidence="1 2" key="1">
    <citation type="submission" date="2018-04" db="EMBL/GenBank/DDBJ databases">
        <title>Genomic Encyclopedia of Archaeal and Bacterial Type Strains, Phase II (KMG-II): from individual species to whole genera.</title>
        <authorList>
            <person name="Goeker M."/>
        </authorList>
    </citation>
    <scope>NUCLEOTIDE SEQUENCE [LARGE SCALE GENOMIC DNA]</scope>
    <source>
        <strain evidence="1 2">DSM 25731</strain>
    </source>
</reference>
<organism evidence="1 2">
    <name type="scientific">Kordia periserrulae</name>
    <dbReference type="NCBI Taxonomy" id="701523"/>
    <lineage>
        <taxon>Bacteria</taxon>
        <taxon>Pseudomonadati</taxon>
        <taxon>Bacteroidota</taxon>
        <taxon>Flavobacteriia</taxon>
        <taxon>Flavobacteriales</taxon>
        <taxon>Flavobacteriaceae</taxon>
        <taxon>Kordia</taxon>
    </lineage>
</organism>
<dbReference type="AlphaFoldDB" id="A0A2T6BY89"/>